<evidence type="ECO:0000313" key="9">
    <source>
        <dbReference type="EMBL" id="SDM87310.1"/>
    </source>
</evidence>
<dbReference type="InterPro" id="IPR016098">
    <property type="entry name" value="CAP/MinC_C"/>
</dbReference>
<name>A0A1G9WS61_9BACL</name>
<comment type="subunit">
    <text evidence="5 6">Interacts with MinD and FtsZ.</text>
</comment>
<dbReference type="NCBIfam" id="TIGR01222">
    <property type="entry name" value="minC"/>
    <property type="match status" value="1"/>
</dbReference>
<dbReference type="PANTHER" id="PTHR34108:SF1">
    <property type="entry name" value="SEPTUM SITE-DETERMINING PROTEIN MINC"/>
    <property type="match status" value="1"/>
</dbReference>
<dbReference type="Gene3D" id="2.160.20.70">
    <property type="match status" value="1"/>
</dbReference>
<evidence type="ECO:0000256" key="5">
    <source>
        <dbReference type="ARBA" id="ARBA00046874"/>
    </source>
</evidence>
<comment type="similarity">
    <text evidence="1 6">Belongs to the MinC family.</text>
</comment>
<evidence type="ECO:0000256" key="3">
    <source>
        <dbReference type="ARBA" id="ARBA00023210"/>
    </source>
</evidence>
<dbReference type="EMBL" id="FNHW01000001">
    <property type="protein sequence ID" value="SDM87310.1"/>
    <property type="molecule type" value="Genomic_DNA"/>
</dbReference>
<dbReference type="GO" id="GO:0000917">
    <property type="term" value="P:division septum assembly"/>
    <property type="evidence" value="ECO:0007669"/>
    <property type="project" value="UniProtKB-KW"/>
</dbReference>
<evidence type="ECO:0000259" key="8">
    <source>
        <dbReference type="Pfam" id="PF22642"/>
    </source>
</evidence>
<dbReference type="GO" id="GO:1901891">
    <property type="term" value="P:regulation of cell septum assembly"/>
    <property type="evidence" value="ECO:0007669"/>
    <property type="project" value="InterPro"/>
</dbReference>
<keyword evidence="3 6" id="KW-0717">Septation</keyword>
<accession>A0A1G9WS61</accession>
<dbReference type="Pfam" id="PF22642">
    <property type="entry name" value="MinC_N_1"/>
    <property type="match status" value="1"/>
</dbReference>
<reference evidence="10" key="1">
    <citation type="submission" date="2016-10" db="EMBL/GenBank/DDBJ databases">
        <authorList>
            <person name="Varghese N."/>
            <person name="Submissions S."/>
        </authorList>
    </citation>
    <scope>NUCLEOTIDE SEQUENCE [LARGE SCALE GENOMIC DNA]</scope>
    <source>
        <strain evidence="10">CGMCC 1.6854</strain>
    </source>
</reference>
<dbReference type="SUPFAM" id="SSF64043">
    <property type="entry name" value="Cell-division inhibitor MinC, N-terminal domain"/>
    <property type="match status" value="1"/>
</dbReference>
<evidence type="ECO:0000256" key="2">
    <source>
        <dbReference type="ARBA" id="ARBA00022618"/>
    </source>
</evidence>
<dbReference type="Proteomes" id="UP000199544">
    <property type="component" value="Unassembled WGS sequence"/>
</dbReference>
<keyword evidence="4 6" id="KW-0131">Cell cycle</keyword>
<dbReference type="SUPFAM" id="SSF63848">
    <property type="entry name" value="Cell-division inhibitor MinC, C-terminal domain"/>
    <property type="match status" value="1"/>
</dbReference>
<organism evidence="9 10">
    <name type="scientific">Fictibacillus solisalsi</name>
    <dbReference type="NCBI Taxonomy" id="459525"/>
    <lineage>
        <taxon>Bacteria</taxon>
        <taxon>Bacillati</taxon>
        <taxon>Bacillota</taxon>
        <taxon>Bacilli</taxon>
        <taxon>Bacillales</taxon>
        <taxon>Fictibacillaceae</taxon>
        <taxon>Fictibacillus</taxon>
    </lineage>
</organism>
<feature type="domain" description="Septum site-determining protein MinC N-terminal" evidence="8">
    <location>
        <begin position="11"/>
        <end position="88"/>
    </location>
</feature>
<feature type="domain" description="Septum formation inhibitor MinC C-terminal" evidence="7">
    <location>
        <begin position="110"/>
        <end position="210"/>
    </location>
</feature>
<dbReference type="InterPro" id="IPR005526">
    <property type="entry name" value="Septum_form_inhib_MinC_C"/>
</dbReference>
<sequence>MAMAQKLQHNVTIKGTKDGLVLLLDDLCSFEHLVEELNDKLSDDHGQLLNGPLISVIVKTGNRYLTDQQSGLIREIIGQKKNLEIKRFETNVITVAEAEEMKKEAQIMRVSKVVRSGQVLSVQGDLLLIGDVNPGGTIMATGNIFVLGSLKGIAHSGSSGNREAVIAASVMKPTQLRIADMINRAPDHYPEHGHEMECAFISDEEDQILIDRISIVHKIRPELNRL</sequence>
<protein>
    <recommendedName>
        <fullName evidence="6">Probable septum site-determining protein MinC</fullName>
    </recommendedName>
</protein>
<dbReference type="InterPro" id="IPR055219">
    <property type="entry name" value="MinC_N_1"/>
</dbReference>
<dbReference type="InterPro" id="IPR013033">
    <property type="entry name" value="MinC"/>
</dbReference>
<keyword evidence="10" id="KW-1185">Reference proteome</keyword>
<dbReference type="AlphaFoldDB" id="A0A1G9WS61"/>
<proteinExistence type="inferred from homology"/>
<evidence type="ECO:0000313" key="10">
    <source>
        <dbReference type="Proteomes" id="UP000199544"/>
    </source>
</evidence>
<comment type="function">
    <text evidence="6">Cell division inhibitor that blocks the formation of polar Z ring septums. Rapidly oscillates between the poles of the cell to destabilize FtsZ filaments that have formed before they mature into polar Z rings. Prevents FtsZ polymerization.</text>
</comment>
<evidence type="ECO:0000256" key="6">
    <source>
        <dbReference type="HAMAP-Rule" id="MF_00267"/>
    </source>
</evidence>
<evidence type="ECO:0000259" key="7">
    <source>
        <dbReference type="Pfam" id="PF03775"/>
    </source>
</evidence>
<evidence type="ECO:0000256" key="4">
    <source>
        <dbReference type="ARBA" id="ARBA00023306"/>
    </source>
</evidence>
<dbReference type="GO" id="GO:0000902">
    <property type="term" value="P:cell morphogenesis"/>
    <property type="evidence" value="ECO:0007669"/>
    <property type="project" value="InterPro"/>
</dbReference>
<dbReference type="Gene3D" id="3.30.160.540">
    <property type="match status" value="1"/>
</dbReference>
<dbReference type="HAMAP" id="MF_00267">
    <property type="entry name" value="MinC"/>
    <property type="match status" value="1"/>
</dbReference>
<dbReference type="InterPro" id="IPR036145">
    <property type="entry name" value="MinC_C_sf"/>
</dbReference>
<dbReference type="PANTHER" id="PTHR34108">
    <property type="entry name" value="SEPTUM SITE-DETERMINING PROTEIN MINC"/>
    <property type="match status" value="1"/>
</dbReference>
<gene>
    <name evidence="6" type="primary">minC</name>
    <name evidence="9" type="ORF">SAMN04488137_2350</name>
</gene>
<dbReference type="Pfam" id="PF03775">
    <property type="entry name" value="MinC_C"/>
    <property type="match status" value="1"/>
</dbReference>
<keyword evidence="2 6" id="KW-0132">Cell division</keyword>
<evidence type="ECO:0000256" key="1">
    <source>
        <dbReference type="ARBA" id="ARBA00006291"/>
    </source>
</evidence>
<dbReference type="STRING" id="459525.SAMN04488137_2350"/>